<dbReference type="Gene3D" id="3.40.50.2000">
    <property type="entry name" value="Glycogen Phosphorylase B"/>
    <property type="match status" value="2"/>
</dbReference>
<dbReference type="Proteomes" id="UP001597493">
    <property type="component" value="Unassembled WGS sequence"/>
</dbReference>
<dbReference type="SUPFAM" id="SSF53448">
    <property type="entry name" value="Nucleotide-diphospho-sugar transferases"/>
    <property type="match status" value="1"/>
</dbReference>
<dbReference type="GO" id="GO:0016757">
    <property type="term" value="F:glycosyltransferase activity"/>
    <property type="evidence" value="ECO:0007669"/>
    <property type="project" value="UniProtKB-KW"/>
</dbReference>
<comment type="caution">
    <text evidence="5">The sequence shown here is derived from an EMBL/GenBank/DDBJ whole genome shotgun (WGS) entry which is preliminary data.</text>
</comment>
<gene>
    <name evidence="5" type="ORF">ACFSW5_03305</name>
</gene>
<dbReference type="EC" id="2.4.-.-" evidence="5"/>
<protein>
    <submittedName>
        <fullName evidence="5">Glycosyltransferase</fullName>
        <ecNumber evidence="5">2.4.-.-</ecNumber>
    </submittedName>
</protein>
<evidence type="ECO:0000313" key="5">
    <source>
        <dbReference type="EMBL" id="MFD2659288.1"/>
    </source>
</evidence>
<name>A0ABW5QTK0_9BACL</name>
<evidence type="ECO:0000259" key="2">
    <source>
        <dbReference type="Pfam" id="PF00534"/>
    </source>
</evidence>
<dbReference type="EMBL" id="JBHUMY010000001">
    <property type="protein sequence ID" value="MFD2659288.1"/>
    <property type="molecule type" value="Genomic_DNA"/>
</dbReference>
<accession>A0ABW5QTK0</accession>
<dbReference type="InterPro" id="IPR029044">
    <property type="entry name" value="Nucleotide-diphossugar_trans"/>
</dbReference>
<keyword evidence="5" id="KW-0328">Glycosyltransferase</keyword>
<dbReference type="CDD" id="cd03801">
    <property type="entry name" value="GT4_PimA-like"/>
    <property type="match status" value="1"/>
</dbReference>
<proteinExistence type="inferred from homology"/>
<dbReference type="Pfam" id="PF00535">
    <property type="entry name" value="Glycos_transf_2"/>
    <property type="match status" value="1"/>
</dbReference>
<dbReference type="InterPro" id="IPR028098">
    <property type="entry name" value="Glyco_trans_4-like_N"/>
</dbReference>
<feature type="domain" description="Glycosyl transferase family 1" evidence="2">
    <location>
        <begin position="204"/>
        <end position="369"/>
    </location>
</feature>
<dbReference type="SUPFAM" id="SSF53756">
    <property type="entry name" value="UDP-Glycosyltransferase/glycogen phosphorylase"/>
    <property type="match status" value="1"/>
</dbReference>
<evidence type="ECO:0000259" key="3">
    <source>
        <dbReference type="Pfam" id="PF00535"/>
    </source>
</evidence>
<dbReference type="InterPro" id="IPR001296">
    <property type="entry name" value="Glyco_trans_1"/>
</dbReference>
<dbReference type="Pfam" id="PF13439">
    <property type="entry name" value="Glyco_transf_4"/>
    <property type="match status" value="1"/>
</dbReference>
<evidence type="ECO:0000313" key="6">
    <source>
        <dbReference type="Proteomes" id="UP001597493"/>
    </source>
</evidence>
<comment type="similarity">
    <text evidence="1">Belongs to the glycosyltransferase 2 family.</text>
</comment>
<reference evidence="6" key="1">
    <citation type="journal article" date="2019" name="Int. J. Syst. Evol. Microbiol.">
        <title>The Global Catalogue of Microorganisms (GCM) 10K type strain sequencing project: providing services to taxonomists for standard genome sequencing and annotation.</title>
        <authorList>
            <consortium name="The Broad Institute Genomics Platform"/>
            <consortium name="The Broad Institute Genome Sequencing Center for Infectious Disease"/>
            <person name="Wu L."/>
            <person name="Ma J."/>
        </authorList>
    </citation>
    <scope>NUCLEOTIDE SEQUENCE [LARGE SCALE GENOMIC DNA]</scope>
    <source>
        <strain evidence="6">TISTR 1827</strain>
    </source>
</reference>
<evidence type="ECO:0000256" key="1">
    <source>
        <dbReference type="ARBA" id="ARBA00006739"/>
    </source>
</evidence>
<evidence type="ECO:0000259" key="4">
    <source>
        <dbReference type="Pfam" id="PF13439"/>
    </source>
</evidence>
<sequence>MNIWLLTSEFPPEYGGGIGMYVNQAAQMFAKANHQVTVIVRDHKKSQVESPLPNLRIIRFKHMQGEHYNFMGYWAALAYQFANEVINQIKIDGVKPDVIEVQDYNAIGYYLLMKKWQLEPILANIPIVVHLHTPTFELDRVNQAPMYKFPNYWIGQMEKFCLKAADALISPSQYLKDQLQRYVPEKEIQVINLPYYIDDYSEGYKRDYNSKTLLYFGRTEYRKGVSQMLQGAEQLWANGEEFTLKIIGGDTYFHPKARNLGEILKEKYAHRIKQNKLVFCNAVPPEKLNPEILAARAVIVPSLYENYPYTCLSAMWLGSPMLVSRSGGQAEMVQDDELAGLLFDWNISGDFEKQLARIVNLDSTQLEKMSKVSHNRIREMCNITDNLKQRVDFFEKVIDKLKNDGSNQSFPTLIQEYKIAVGEDIGQEYEKGLLSIVIPYYNLGEYLAETIQSALATNYTPIEIVIVNDGTNDDNSIKVLDQYRNHSKIRIIDIQNRGLANARNVGAINSKGEYIAFLDADDLIEPEFYPKAINILNQYKNVSYVYSWLKYFGNSHDVWPTFNTEFPYFLASNMLAAFVVVRKSDFINYGQNKIAMEYGMEDYEGWVAMASNGCIGVSIPEPLVHYRVRSNSMSRQFNRDVIIYLRQRLSEFNSSLYQKYGLELFNLIDANGPGYLWDNPTLDYPPVSLAYNEQSSIGSQKQELMRLANSKWGSRIIKLFFKLKMNKLLR</sequence>
<keyword evidence="6" id="KW-1185">Reference proteome</keyword>
<feature type="domain" description="Glycosyltransferase subfamily 4-like N-terminal" evidence="4">
    <location>
        <begin position="16"/>
        <end position="191"/>
    </location>
</feature>
<feature type="domain" description="Glycosyltransferase 2-like" evidence="3">
    <location>
        <begin position="435"/>
        <end position="571"/>
    </location>
</feature>
<dbReference type="PANTHER" id="PTHR22916:SF3">
    <property type="entry name" value="UDP-GLCNAC:BETAGAL BETA-1,3-N-ACETYLGLUCOSAMINYLTRANSFERASE-LIKE PROTEIN 1"/>
    <property type="match status" value="1"/>
</dbReference>
<keyword evidence="5" id="KW-0808">Transferase</keyword>
<dbReference type="PANTHER" id="PTHR22916">
    <property type="entry name" value="GLYCOSYLTRANSFERASE"/>
    <property type="match status" value="1"/>
</dbReference>
<dbReference type="Pfam" id="PF00534">
    <property type="entry name" value="Glycos_transf_1"/>
    <property type="match status" value="1"/>
</dbReference>
<dbReference type="Gene3D" id="3.90.550.10">
    <property type="entry name" value="Spore Coat Polysaccharide Biosynthesis Protein SpsA, Chain A"/>
    <property type="match status" value="1"/>
</dbReference>
<dbReference type="CDD" id="cd00761">
    <property type="entry name" value="Glyco_tranf_GTA_type"/>
    <property type="match status" value="1"/>
</dbReference>
<dbReference type="InterPro" id="IPR001173">
    <property type="entry name" value="Glyco_trans_2-like"/>
</dbReference>
<dbReference type="RefSeq" id="WP_379269743.1">
    <property type="nucleotide sequence ID" value="NZ_JBHUMY010000001.1"/>
</dbReference>
<organism evidence="5 6">
    <name type="scientific">Paenibacillus thailandensis</name>
    <dbReference type="NCBI Taxonomy" id="393250"/>
    <lineage>
        <taxon>Bacteria</taxon>
        <taxon>Bacillati</taxon>
        <taxon>Bacillota</taxon>
        <taxon>Bacilli</taxon>
        <taxon>Bacillales</taxon>
        <taxon>Paenibacillaceae</taxon>
        <taxon>Paenibacillus</taxon>
    </lineage>
</organism>